<dbReference type="GO" id="GO:0047545">
    <property type="term" value="F:(S)-2-hydroxyglutarate dehydrogenase activity"/>
    <property type="evidence" value="ECO:0007669"/>
    <property type="project" value="TreeGrafter"/>
</dbReference>
<protein>
    <submittedName>
        <fullName evidence="7">FAD dependent oxidoreductase</fullName>
    </submittedName>
</protein>
<reference evidence="7 8" key="1">
    <citation type="submission" date="2011-10" db="EMBL/GenBank/DDBJ databases">
        <title>The Improved High-Quality Draft genome of Leptonema illini DSM 21528.</title>
        <authorList>
            <consortium name="US DOE Joint Genome Institute (JGI-PGF)"/>
            <person name="Lucas S."/>
            <person name="Copeland A."/>
            <person name="Lapidus A."/>
            <person name="Glavina del Rio T."/>
            <person name="Dalin E."/>
            <person name="Tice H."/>
            <person name="Bruce D."/>
            <person name="Goodwin L."/>
            <person name="Pitluck S."/>
            <person name="Peters L."/>
            <person name="Mikhailova N."/>
            <person name="Held B."/>
            <person name="Kyrpides N."/>
            <person name="Mavromatis K."/>
            <person name="Ivanova N."/>
            <person name="Markowitz V."/>
            <person name="Cheng J.-F."/>
            <person name="Hugenholtz P."/>
            <person name="Woyke T."/>
            <person name="Wu D."/>
            <person name="Gronow S."/>
            <person name="Wellnitz S."/>
            <person name="Brambilla E.-M."/>
            <person name="Klenk H.-P."/>
            <person name="Eisen J.A."/>
        </authorList>
    </citation>
    <scope>NUCLEOTIDE SEQUENCE [LARGE SCALE GENOMIC DNA]</scope>
    <source>
        <strain evidence="7 8">DSM 21528</strain>
    </source>
</reference>
<dbReference type="InterPro" id="IPR036188">
    <property type="entry name" value="FAD/NAD-bd_sf"/>
</dbReference>
<dbReference type="InterPro" id="IPR006076">
    <property type="entry name" value="FAD-dep_OxRdtase"/>
</dbReference>
<dbReference type="SUPFAM" id="SSF51905">
    <property type="entry name" value="FAD/NAD(P)-binding domain"/>
    <property type="match status" value="1"/>
</dbReference>
<dbReference type="PANTHER" id="PTHR43104:SF2">
    <property type="entry name" value="L-2-HYDROXYGLUTARATE DEHYDROGENASE, MITOCHONDRIAL"/>
    <property type="match status" value="1"/>
</dbReference>
<dbReference type="Pfam" id="PF01266">
    <property type="entry name" value="DAO"/>
    <property type="match status" value="1"/>
</dbReference>
<evidence type="ECO:0000259" key="6">
    <source>
        <dbReference type="Pfam" id="PF01266"/>
    </source>
</evidence>
<dbReference type="EMBL" id="JH597773">
    <property type="protein sequence ID" value="EHQ08101.1"/>
    <property type="molecule type" value="Genomic_DNA"/>
</dbReference>
<evidence type="ECO:0000256" key="1">
    <source>
        <dbReference type="ARBA" id="ARBA00001974"/>
    </source>
</evidence>
<dbReference type="Gene3D" id="3.30.9.10">
    <property type="entry name" value="D-Amino Acid Oxidase, subunit A, domain 2"/>
    <property type="match status" value="1"/>
</dbReference>
<keyword evidence="2" id="KW-0285">Flavoprotein</keyword>
<proteinExistence type="inferred from homology"/>
<evidence type="ECO:0000256" key="5">
    <source>
        <dbReference type="ARBA" id="ARBA00037941"/>
    </source>
</evidence>
<organism evidence="7 8">
    <name type="scientific">Leptonema illini DSM 21528</name>
    <dbReference type="NCBI Taxonomy" id="929563"/>
    <lineage>
        <taxon>Bacteria</taxon>
        <taxon>Pseudomonadati</taxon>
        <taxon>Spirochaetota</taxon>
        <taxon>Spirochaetia</taxon>
        <taxon>Leptospirales</taxon>
        <taxon>Leptospiraceae</taxon>
        <taxon>Leptonema</taxon>
    </lineage>
</organism>
<evidence type="ECO:0000313" key="8">
    <source>
        <dbReference type="Proteomes" id="UP000005737"/>
    </source>
</evidence>
<keyword evidence="8" id="KW-1185">Reference proteome</keyword>
<dbReference type="HOGENOM" id="CLU_024775_1_1_12"/>
<dbReference type="Proteomes" id="UP000005737">
    <property type="component" value="Unassembled WGS sequence"/>
</dbReference>
<name>H2CIT4_9LEPT</name>
<evidence type="ECO:0000256" key="3">
    <source>
        <dbReference type="ARBA" id="ARBA00022827"/>
    </source>
</evidence>
<evidence type="ECO:0000256" key="4">
    <source>
        <dbReference type="ARBA" id="ARBA00023002"/>
    </source>
</evidence>
<evidence type="ECO:0000256" key="2">
    <source>
        <dbReference type="ARBA" id="ARBA00022630"/>
    </source>
</evidence>
<evidence type="ECO:0000313" key="7">
    <source>
        <dbReference type="EMBL" id="EHQ08101.1"/>
    </source>
</evidence>
<dbReference type="PANTHER" id="PTHR43104">
    <property type="entry name" value="L-2-HYDROXYGLUTARATE DEHYDROGENASE, MITOCHONDRIAL"/>
    <property type="match status" value="1"/>
</dbReference>
<gene>
    <name evidence="7" type="ORF">Lepil_3443</name>
</gene>
<comment type="similarity">
    <text evidence="5">Belongs to the L2HGDH family.</text>
</comment>
<feature type="domain" description="FAD dependent oxidoreductase" evidence="6">
    <location>
        <begin position="5"/>
        <end position="354"/>
    </location>
</feature>
<comment type="cofactor">
    <cofactor evidence="1">
        <name>FAD</name>
        <dbReference type="ChEBI" id="CHEBI:57692"/>
    </cofactor>
</comment>
<dbReference type="STRING" id="183.GCA_002009735_03277"/>
<accession>H2CIT4</accession>
<dbReference type="AlphaFoldDB" id="H2CIT4"/>
<dbReference type="Gene3D" id="3.50.50.60">
    <property type="entry name" value="FAD/NAD(P)-binding domain"/>
    <property type="match status" value="1"/>
</dbReference>
<dbReference type="RefSeq" id="WP_002774478.1">
    <property type="nucleotide sequence ID" value="NZ_JH597773.1"/>
</dbReference>
<dbReference type="GO" id="GO:0005737">
    <property type="term" value="C:cytoplasm"/>
    <property type="evidence" value="ECO:0007669"/>
    <property type="project" value="TreeGrafter"/>
</dbReference>
<keyword evidence="3" id="KW-0274">FAD</keyword>
<sequence>MAQLDVIVIGAGIVGSWAALHALRCGRSVAIADPSPGDGISGRNSGVLHAGLYYKTGSLKAKHCIRGKRLTEQFIEEHPIPFLRCGKLVTCGRSGSADAVDELYEKALDNGAAELEILQEPGRFFPGVLGARALHSKGTAVIDSAAYLKALHHAIETEGGVLLKGRRYVEGDPHEVTLADNAGASETMSCSMLINAAGLHSDSIALRAGLQGYEIRPVRGEYFRLRKSYPLEKLVYPLPASVMKGAKNDTALGVHYTIHPSGEIYVGPNAIAASSKEDYRITATAEEFADSLGEIIGTAAGPIFTADDLAPGYAGLRPRLFKNGEAITDFVIEESSPGFIHLLGIESPGLTAAASLVEELPFR</sequence>
<keyword evidence="4" id="KW-0560">Oxidoreductase</keyword>